<dbReference type="EMBL" id="D49517">
    <property type="protein sequence ID" value="BAA18918.1"/>
    <property type="molecule type" value="mRNA"/>
</dbReference>
<dbReference type="AlphaFoldDB" id="P92051"/>
<dbReference type="InterPro" id="IPR001304">
    <property type="entry name" value="C-type_lectin-like"/>
</dbReference>
<evidence type="ECO:0000313" key="3">
    <source>
        <dbReference type="EMBL" id="BAA18918.1"/>
    </source>
</evidence>
<evidence type="ECO:0000259" key="2">
    <source>
        <dbReference type="PROSITE" id="PS50041"/>
    </source>
</evidence>
<dbReference type="InterPro" id="IPR016186">
    <property type="entry name" value="C-type_lectin-like/link_sf"/>
</dbReference>
<sequence>TAKLQESSYRHVTMGTSRWLVLFYSLLLSGISFATNSTDCSSSPQDLKITILSRRNKTGHFIAKVKLEEGLEEETSEKRSWEVNIDHDATCESDVGPTDLQVEPREPPRPGYVLFPKLGYFKLYNIGKTWNEAKLICEAEGAHLGIVNSKKEVEIVQELRARLPKLFGNWVDDHIYTGVNDLQHANTWVTIFEQPLSATGFSVWDNGEPDVGANEHCVALHTGVGRLHNIACTTGAPFYCEREL</sequence>
<dbReference type="SMART" id="SM00034">
    <property type="entry name" value="CLECT"/>
    <property type="match status" value="1"/>
</dbReference>
<feature type="chain" id="PRO_5004161492" evidence="1">
    <location>
        <begin position="35"/>
        <end position="244"/>
    </location>
</feature>
<dbReference type="InterPro" id="IPR016187">
    <property type="entry name" value="CTDL_fold"/>
</dbReference>
<dbReference type="Gene3D" id="3.10.100.10">
    <property type="entry name" value="Mannose-Binding Protein A, subunit A"/>
    <property type="match status" value="1"/>
</dbReference>
<name>P92051_PERAM</name>
<feature type="signal peptide" evidence="1">
    <location>
        <begin position="1"/>
        <end position="34"/>
    </location>
</feature>
<evidence type="ECO:0000256" key="1">
    <source>
        <dbReference type="SAM" id="SignalP"/>
    </source>
</evidence>
<dbReference type="Pfam" id="PF00059">
    <property type="entry name" value="Lectin_C"/>
    <property type="match status" value="1"/>
</dbReference>
<dbReference type="InterPro" id="IPR050111">
    <property type="entry name" value="C-type_lectin/snaclec_domain"/>
</dbReference>
<proteinExistence type="evidence at transcript level"/>
<feature type="non-terminal residue" evidence="3">
    <location>
        <position position="1"/>
    </location>
</feature>
<dbReference type="CDD" id="cd00037">
    <property type="entry name" value="CLECT"/>
    <property type="match status" value="1"/>
</dbReference>
<dbReference type="PROSITE" id="PS50041">
    <property type="entry name" value="C_TYPE_LECTIN_2"/>
    <property type="match status" value="1"/>
</dbReference>
<organism evidence="3">
    <name type="scientific">Periplaneta americana</name>
    <name type="common">American cockroach</name>
    <name type="synonym">Blatta americana</name>
    <dbReference type="NCBI Taxonomy" id="6978"/>
    <lineage>
        <taxon>Eukaryota</taxon>
        <taxon>Metazoa</taxon>
        <taxon>Ecdysozoa</taxon>
        <taxon>Arthropoda</taxon>
        <taxon>Hexapoda</taxon>
        <taxon>Insecta</taxon>
        <taxon>Pterygota</taxon>
        <taxon>Neoptera</taxon>
        <taxon>Polyneoptera</taxon>
        <taxon>Dictyoptera</taxon>
        <taxon>Blattodea</taxon>
        <taxon>Blattoidea</taxon>
        <taxon>Blattidae</taxon>
        <taxon>Blattinae</taxon>
        <taxon>Periplaneta</taxon>
    </lineage>
</organism>
<dbReference type="SUPFAM" id="SSF56436">
    <property type="entry name" value="C-type lectin-like"/>
    <property type="match status" value="1"/>
</dbReference>
<reference evidence="3" key="1">
    <citation type="journal article" date="1996" name="Insect Biochem. Mol. Biol.">
        <title>Presence of the Periplaneta lectin-related protein family in the American cockroach Periplaneta americana.</title>
        <authorList>
            <person name="Kawasaki K."/>
            <person name="Kubo T."/>
            <person name="Natori S."/>
        </authorList>
    </citation>
    <scope>NUCLEOTIDE SEQUENCE</scope>
    <source>
        <tissue evidence="3">Fat body</tissue>
    </source>
</reference>
<keyword evidence="1" id="KW-0732">Signal</keyword>
<dbReference type="PANTHER" id="PTHR22803">
    <property type="entry name" value="MANNOSE, PHOSPHOLIPASE, LECTIN RECEPTOR RELATED"/>
    <property type="match status" value="1"/>
</dbReference>
<feature type="domain" description="C-type lectin" evidence="2">
    <location>
        <begin position="115"/>
        <end position="241"/>
    </location>
</feature>
<protein>
    <submittedName>
        <fullName evidence="3">Lectin-related protein</fullName>
    </submittedName>
</protein>
<accession>P92051</accession>